<feature type="repeat" description="TPR" evidence="3">
    <location>
        <begin position="357"/>
        <end position="390"/>
    </location>
</feature>
<evidence type="ECO:0000256" key="1">
    <source>
        <dbReference type="ARBA" id="ARBA00022737"/>
    </source>
</evidence>
<accession>A0AAV8WRT8</accession>
<evidence type="ECO:0008006" key="7">
    <source>
        <dbReference type="Google" id="ProtNLM"/>
    </source>
</evidence>
<dbReference type="Pfam" id="PF07719">
    <property type="entry name" value="TPR_2"/>
    <property type="match status" value="1"/>
</dbReference>
<feature type="compositionally biased region" description="Acidic residues" evidence="4">
    <location>
        <begin position="542"/>
        <end position="557"/>
    </location>
</feature>
<name>A0AAV8WRT8_9CUCU</name>
<comment type="caution">
    <text evidence="5">The sequence shown here is derived from an EMBL/GenBank/DDBJ whole genome shotgun (WGS) entry which is preliminary data.</text>
</comment>
<reference evidence="5" key="1">
    <citation type="journal article" date="2023" name="Insect Mol. Biol.">
        <title>Genome sequencing provides insights into the evolution of gene families encoding plant cell wall-degrading enzymes in longhorned beetles.</title>
        <authorList>
            <person name="Shin N.R."/>
            <person name="Okamura Y."/>
            <person name="Kirsch R."/>
            <person name="Pauchet Y."/>
        </authorList>
    </citation>
    <scope>NUCLEOTIDE SEQUENCE</scope>
    <source>
        <strain evidence="5">RBIC_L_NR</strain>
    </source>
</reference>
<dbReference type="GO" id="GO:0097546">
    <property type="term" value="C:ciliary base"/>
    <property type="evidence" value="ECO:0007669"/>
    <property type="project" value="TreeGrafter"/>
</dbReference>
<dbReference type="Pfam" id="PF13432">
    <property type="entry name" value="TPR_16"/>
    <property type="match status" value="1"/>
</dbReference>
<dbReference type="GO" id="GO:0042073">
    <property type="term" value="P:intraciliary transport"/>
    <property type="evidence" value="ECO:0007669"/>
    <property type="project" value="TreeGrafter"/>
</dbReference>
<dbReference type="SMART" id="SM00028">
    <property type="entry name" value="TPR"/>
    <property type="match status" value="6"/>
</dbReference>
<proteinExistence type="predicted"/>
<keyword evidence="6" id="KW-1185">Reference proteome</keyword>
<dbReference type="InterPro" id="IPR011990">
    <property type="entry name" value="TPR-like_helical_dom_sf"/>
</dbReference>
<dbReference type="Gene3D" id="1.25.40.10">
    <property type="entry name" value="Tetratricopeptide repeat domain"/>
    <property type="match status" value="3"/>
</dbReference>
<feature type="repeat" description="TPR" evidence="3">
    <location>
        <begin position="210"/>
        <end position="243"/>
    </location>
</feature>
<evidence type="ECO:0000256" key="4">
    <source>
        <dbReference type="SAM" id="MobiDB-lite"/>
    </source>
</evidence>
<sequence length="557" mass="62611">MHNIALVFIRMGQWEEAVSSLEYIMSEQACHRAGLHLIVCCRALEDRDRMRTAFSLLLSVPLEVEDEEKYNPEPDSPEDALIAMAIQNDALHNYEIQKRKDAEYCILTAAKLIASLVEDTFSEGYDWCVAAIKNSEYARLASDLEINKAVMFLKQNQLPEAIDTLKAFEKDSVIATNAAINLSFIYYLQGDYENAIRYGEVVKKSNVKSAEGYVNYGACLMAKGQLDEAVNYFQKALEFDPTHFEAIFNLGLGLKRQGHYIEALSCFQRFSGSLALLPAVVFQVANLLELIGDNEAAADTYQQLLGLVPTDAKALQKLGELYDHEGDKQQAHHYHNDVRNIFLLPNNKSFRYYPANLSVIDWLGSYYIEMQVVEKALTYFEKAAIMQPNEPKWNMMVAGCHRRSGNMHKALTLYQEIHQQFPENAECLRFLVRLCSDLGMREAQDYIMVLKKLEKAKEKDKGSRRSNSGLSSRAGSGFSPVPENGPLRSPLNSGNRNLRSSRLMQAHNSAGSTDSGFAQIPVDPLGPQPFRPRTGAGKPLDFDDFGNEELGDDLLPE</sequence>
<dbReference type="PROSITE" id="PS50005">
    <property type="entry name" value="TPR"/>
    <property type="match status" value="2"/>
</dbReference>
<dbReference type="Proteomes" id="UP001162156">
    <property type="component" value="Unassembled WGS sequence"/>
</dbReference>
<feature type="region of interest" description="Disordered" evidence="4">
    <location>
        <begin position="457"/>
        <end position="557"/>
    </location>
</feature>
<protein>
    <recommendedName>
        <fullName evidence="7">Intraflagellar transport protein 88 homolog</fullName>
    </recommendedName>
</protein>
<gene>
    <name evidence="5" type="ORF">NQ314_018057</name>
</gene>
<evidence type="ECO:0000313" key="5">
    <source>
        <dbReference type="EMBL" id="KAJ8929264.1"/>
    </source>
</evidence>
<evidence type="ECO:0000256" key="3">
    <source>
        <dbReference type="PROSITE-ProRule" id="PRU00339"/>
    </source>
</evidence>
<dbReference type="AlphaFoldDB" id="A0AAV8WRT8"/>
<dbReference type="PANTHER" id="PTHR44117:SF1">
    <property type="entry name" value="INTRAFLAGELLAR TRANSPORT PROTEIN 88 HOMOLOG"/>
    <property type="match status" value="1"/>
</dbReference>
<dbReference type="GO" id="GO:0019894">
    <property type="term" value="F:kinesin binding"/>
    <property type="evidence" value="ECO:0007669"/>
    <property type="project" value="TreeGrafter"/>
</dbReference>
<dbReference type="SUPFAM" id="SSF48452">
    <property type="entry name" value="TPR-like"/>
    <property type="match status" value="2"/>
</dbReference>
<dbReference type="EMBL" id="JANEYF010005084">
    <property type="protein sequence ID" value="KAJ8929264.1"/>
    <property type="molecule type" value="Genomic_DNA"/>
</dbReference>
<dbReference type="PROSITE" id="PS50293">
    <property type="entry name" value="TPR_REGION"/>
    <property type="match status" value="1"/>
</dbReference>
<keyword evidence="1" id="KW-0677">Repeat</keyword>
<dbReference type="InterPro" id="IPR019734">
    <property type="entry name" value="TPR_rpt"/>
</dbReference>
<dbReference type="GO" id="GO:0097730">
    <property type="term" value="C:non-motile cilium"/>
    <property type="evidence" value="ECO:0007669"/>
    <property type="project" value="TreeGrafter"/>
</dbReference>
<dbReference type="InterPro" id="IPR013105">
    <property type="entry name" value="TPR_2"/>
</dbReference>
<feature type="compositionally biased region" description="Low complexity" evidence="4">
    <location>
        <begin position="465"/>
        <end position="477"/>
    </location>
</feature>
<dbReference type="GO" id="GO:1905515">
    <property type="term" value="P:non-motile cilium assembly"/>
    <property type="evidence" value="ECO:0007669"/>
    <property type="project" value="TreeGrafter"/>
</dbReference>
<evidence type="ECO:0000313" key="6">
    <source>
        <dbReference type="Proteomes" id="UP001162156"/>
    </source>
</evidence>
<feature type="compositionally biased region" description="Polar residues" evidence="4">
    <location>
        <begin position="490"/>
        <end position="516"/>
    </location>
</feature>
<dbReference type="PANTHER" id="PTHR44117">
    <property type="entry name" value="INTRAFLAGELLAR TRANSPORT PROTEIN 88 HOMOLOG"/>
    <property type="match status" value="1"/>
</dbReference>
<organism evidence="5 6">
    <name type="scientific">Rhamnusium bicolor</name>
    <dbReference type="NCBI Taxonomy" id="1586634"/>
    <lineage>
        <taxon>Eukaryota</taxon>
        <taxon>Metazoa</taxon>
        <taxon>Ecdysozoa</taxon>
        <taxon>Arthropoda</taxon>
        <taxon>Hexapoda</taxon>
        <taxon>Insecta</taxon>
        <taxon>Pterygota</taxon>
        <taxon>Neoptera</taxon>
        <taxon>Endopterygota</taxon>
        <taxon>Coleoptera</taxon>
        <taxon>Polyphaga</taxon>
        <taxon>Cucujiformia</taxon>
        <taxon>Chrysomeloidea</taxon>
        <taxon>Cerambycidae</taxon>
        <taxon>Lepturinae</taxon>
        <taxon>Rhagiini</taxon>
        <taxon>Rhamnusium</taxon>
    </lineage>
</organism>
<dbReference type="GO" id="GO:0005814">
    <property type="term" value="C:centriole"/>
    <property type="evidence" value="ECO:0007669"/>
    <property type="project" value="TreeGrafter"/>
</dbReference>
<keyword evidence="2 3" id="KW-0802">TPR repeat</keyword>
<evidence type="ECO:0000256" key="2">
    <source>
        <dbReference type="ARBA" id="ARBA00022803"/>
    </source>
</evidence>
<dbReference type="GO" id="GO:0036064">
    <property type="term" value="C:ciliary basal body"/>
    <property type="evidence" value="ECO:0007669"/>
    <property type="project" value="TreeGrafter"/>
</dbReference>